<keyword evidence="1" id="KW-1133">Transmembrane helix</keyword>
<keyword evidence="1" id="KW-0812">Transmembrane</keyword>
<dbReference type="PROSITE" id="PS50940">
    <property type="entry name" value="CHIT_BIND_II"/>
    <property type="match status" value="2"/>
</dbReference>
<feature type="transmembrane region" description="Helical" evidence="1">
    <location>
        <begin position="6"/>
        <end position="24"/>
    </location>
</feature>
<dbReference type="OrthoDB" id="6020543at2759"/>
<keyword evidence="1" id="KW-0472">Membrane</keyword>
<evidence type="ECO:0000313" key="3">
    <source>
        <dbReference type="EMBL" id="OXA59585.1"/>
    </source>
</evidence>
<dbReference type="SUPFAM" id="SSF57625">
    <property type="entry name" value="Invertebrate chitin-binding proteins"/>
    <property type="match status" value="2"/>
</dbReference>
<feature type="domain" description="Chitin-binding type-2" evidence="2">
    <location>
        <begin position="40"/>
        <end position="102"/>
    </location>
</feature>
<sequence>MHSVTFLIYYCFVIFELQLFVVVSPKVPKLPKIRCQPDGECFCPEEPLTEKYSDPDDTTCQHYYLCHLNRAYKKVCDVRTAFHPEKGDCIPRQQIPEKYCKFPVRCPLFHNIYVEDPHDCSKYYLCFYQRPSHYSCPANNYFDPEHQKCVHDAYQAEACEELAKLEKAERLRIETDPKISSSALQKARLNAGSLVTDKTKIVPEPKTDFMRKLSPIGMAVKGGSKNLFSLH</sequence>
<evidence type="ECO:0000259" key="2">
    <source>
        <dbReference type="PROSITE" id="PS50940"/>
    </source>
</evidence>
<dbReference type="GO" id="GO:0005576">
    <property type="term" value="C:extracellular region"/>
    <property type="evidence" value="ECO:0007669"/>
    <property type="project" value="InterPro"/>
</dbReference>
<feature type="domain" description="Chitin-binding type-2" evidence="2">
    <location>
        <begin position="103"/>
        <end position="161"/>
    </location>
</feature>
<accession>A0A226EPP1</accession>
<comment type="caution">
    <text evidence="3">The sequence shown here is derived from an EMBL/GenBank/DDBJ whole genome shotgun (WGS) entry which is preliminary data.</text>
</comment>
<keyword evidence="4" id="KW-1185">Reference proteome</keyword>
<dbReference type="Pfam" id="PF01607">
    <property type="entry name" value="CBM_14"/>
    <property type="match status" value="2"/>
</dbReference>
<dbReference type="Gene3D" id="2.170.140.10">
    <property type="entry name" value="Chitin binding domain"/>
    <property type="match status" value="1"/>
</dbReference>
<reference evidence="3 4" key="1">
    <citation type="submission" date="2015-12" db="EMBL/GenBank/DDBJ databases">
        <title>The genome of Folsomia candida.</title>
        <authorList>
            <person name="Faddeeva A."/>
            <person name="Derks M.F."/>
            <person name="Anvar Y."/>
            <person name="Smit S."/>
            <person name="Van Straalen N."/>
            <person name="Roelofs D."/>
        </authorList>
    </citation>
    <scope>NUCLEOTIDE SEQUENCE [LARGE SCALE GENOMIC DNA]</scope>
    <source>
        <strain evidence="3 4">VU population</strain>
        <tissue evidence="3">Whole body</tissue>
    </source>
</reference>
<dbReference type="AlphaFoldDB" id="A0A226EPP1"/>
<dbReference type="GO" id="GO:0008061">
    <property type="term" value="F:chitin binding"/>
    <property type="evidence" value="ECO:0007669"/>
    <property type="project" value="InterPro"/>
</dbReference>
<organism evidence="3 4">
    <name type="scientific">Folsomia candida</name>
    <name type="common">Springtail</name>
    <dbReference type="NCBI Taxonomy" id="158441"/>
    <lineage>
        <taxon>Eukaryota</taxon>
        <taxon>Metazoa</taxon>
        <taxon>Ecdysozoa</taxon>
        <taxon>Arthropoda</taxon>
        <taxon>Hexapoda</taxon>
        <taxon>Collembola</taxon>
        <taxon>Entomobryomorpha</taxon>
        <taxon>Isotomoidea</taxon>
        <taxon>Isotomidae</taxon>
        <taxon>Proisotominae</taxon>
        <taxon>Folsomia</taxon>
    </lineage>
</organism>
<protein>
    <recommendedName>
        <fullName evidence="2">Chitin-binding type-2 domain-containing protein</fullName>
    </recommendedName>
</protein>
<dbReference type="SMART" id="SM00494">
    <property type="entry name" value="ChtBD2"/>
    <property type="match status" value="2"/>
</dbReference>
<dbReference type="Proteomes" id="UP000198287">
    <property type="component" value="Unassembled WGS sequence"/>
</dbReference>
<dbReference type="InterPro" id="IPR036508">
    <property type="entry name" value="Chitin-bd_dom_sf"/>
</dbReference>
<gene>
    <name evidence="3" type="ORF">Fcan01_04336</name>
</gene>
<evidence type="ECO:0000313" key="4">
    <source>
        <dbReference type="Proteomes" id="UP000198287"/>
    </source>
</evidence>
<evidence type="ECO:0000256" key="1">
    <source>
        <dbReference type="SAM" id="Phobius"/>
    </source>
</evidence>
<dbReference type="InterPro" id="IPR002557">
    <property type="entry name" value="Chitin-bd_dom"/>
</dbReference>
<name>A0A226EPP1_FOLCA</name>
<proteinExistence type="predicted"/>
<dbReference type="EMBL" id="LNIX01000002">
    <property type="protein sequence ID" value="OXA59585.1"/>
    <property type="molecule type" value="Genomic_DNA"/>
</dbReference>